<dbReference type="Proteomes" id="UP001596157">
    <property type="component" value="Unassembled WGS sequence"/>
</dbReference>
<proteinExistence type="predicted"/>
<sequence>MTTPDTTRRHSYDAEGPVDIAVHIGAGGVEVRLRDEPGVTVEISPAPDEASPWAEGLAGIMSWVMGEQQGTDLTAEAVTQASVDFGGDVLSVRSAKGGPLRGQPISVVVHAPAGSSVDIATQGANAAVTGRADRVEIGTGAGEITVEQATGPVRLTSGTAAIRMGPAPAGGHLRSGSGEIDVTSLGGSSTVATSGGMIRLGTVTADVLVRTGTGDIAVKEAVSGKIELTSGSGSFRVGVAAPAELDLVSTSSVARSEIPITQKRVAAAALHVTGRTGSGTILVHKAAG</sequence>
<feature type="domain" description="DUF4097" evidence="1">
    <location>
        <begin position="117"/>
        <end position="286"/>
    </location>
</feature>
<comment type="caution">
    <text evidence="2">The sequence shown here is derived from an EMBL/GenBank/DDBJ whole genome shotgun (WGS) entry which is preliminary data.</text>
</comment>
<organism evidence="2 3">
    <name type="scientific">Actinokineospora guangxiensis</name>
    <dbReference type="NCBI Taxonomy" id="1490288"/>
    <lineage>
        <taxon>Bacteria</taxon>
        <taxon>Bacillati</taxon>
        <taxon>Actinomycetota</taxon>
        <taxon>Actinomycetes</taxon>
        <taxon>Pseudonocardiales</taxon>
        <taxon>Pseudonocardiaceae</taxon>
        <taxon>Actinokineospora</taxon>
    </lineage>
</organism>
<dbReference type="InterPro" id="IPR025164">
    <property type="entry name" value="Toastrack_DUF4097"/>
</dbReference>
<reference evidence="3" key="1">
    <citation type="journal article" date="2019" name="Int. J. Syst. Evol. Microbiol.">
        <title>The Global Catalogue of Microorganisms (GCM) 10K type strain sequencing project: providing services to taxonomists for standard genome sequencing and annotation.</title>
        <authorList>
            <consortium name="The Broad Institute Genomics Platform"/>
            <consortium name="The Broad Institute Genome Sequencing Center for Infectious Disease"/>
            <person name="Wu L."/>
            <person name="Ma J."/>
        </authorList>
    </citation>
    <scope>NUCLEOTIDE SEQUENCE [LARGE SCALE GENOMIC DNA]</scope>
    <source>
        <strain evidence="3">CCUG 59778</strain>
    </source>
</reference>
<evidence type="ECO:0000313" key="3">
    <source>
        <dbReference type="Proteomes" id="UP001596157"/>
    </source>
</evidence>
<evidence type="ECO:0000259" key="1">
    <source>
        <dbReference type="Pfam" id="PF13349"/>
    </source>
</evidence>
<dbReference type="RefSeq" id="WP_378249130.1">
    <property type="nucleotide sequence ID" value="NZ_JBHSKF010000010.1"/>
</dbReference>
<dbReference type="Pfam" id="PF13349">
    <property type="entry name" value="DUF4097"/>
    <property type="match status" value="1"/>
</dbReference>
<evidence type="ECO:0000313" key="2">
    <source>
        <dbReference type="EMBL" id="MFC5289285.1"/>
    </source>
</evidence>
<accession>A0ABW0ESP5</accession>
<name>A0ABW0ESP5_9PSEU</name>
<protein>
    <submittedName>
        <fullName evidence="2">DUF4097 family beta strand repeat-containing protein</fullName>
    </submittedName>
</protein>
<gene>
    <name evidence="2" type="ORF">ACFPM7_19710</name>
</gene>
<keyword evidence="3" id="KW-1185">Reference proteome</keyword>
<dbReference type="EMBL" id="JBHSKF010000010">
    <property type="protein sequence ID" value="MFC5289285.1"/>
    <property type="molecule type" value="Genomic_DNA"/>
</dbReference>